<name>A0A9Q0Q0K7_SALVM</name>
<dbReference type="EMBL" id="JAPFFL010000010">
    <property type="protein sequence ID" value="KAJ6697582.1"/>
    <property type="molecule type" value="Genomic_DNA"/>
</dbReference>
<keyword evidence="2" id="KW-1185">Reference proteome</keyword>
<evidence type="ECO:0000313" key="1">
    <source>
        <dbReference type="EMBL" id="KAJ6697582.1"/>
    </source>
</evidence>
<gene>
    <name evidence="1" type="ORF">OIU85_003908</name>
</gene>
<comment type="caution">
    <text evidence="1">The sequence shown here is derived from an EMBL/GenBank/DDBJ whole genome shotgun (WGS) entry which is preliminary data.</text>
</comment>
<dbReference type="OrthoDB" id="1921318at2759"/>
<reference evidence="1" key="1">
    <citation type="submission" date="2022-11" db="EMBL/GenBank/DDBJ databases">
        <authorList>
            <person name="Hyden B.L."/>
            <person name="Feng K."/>
            <person name="Yates T."/>
            <person name="Jawdy S."/>
            <person name="Smart L.B."/>
            <person name="Muchero W."/>
        </authorList>
    </citation>
    <scope>NUCLEOTIDE SEQUENCE</scope>
    <source>
        <tissue evidence="1">Shoot tip</tissue>
    </source>
</reference>
<evidence type="ECO:0008006" key="3">
    <source>
        <dbReference type="Google" id="ProtNLM"/>
    </source>
</evidence>
<dbReference type="AlphaFoldDB" id="A0A9Q0Q0K7"/>
<dbReference type="Proteomes" id="UP001151529">
    <property type="component" value="Chromosome 19"/>
</dbReference>
<evidence type="ECO:0000313" key="2">
    <source>
        <dbReference type="Proteomes" id="UP001151529"/>
    </source>
</evidence>
<sequence length="71" mass="7958">DIVIAACVLHNYIRREGKDDWLFANADGVVCDRIARDIDDESDIQPASSIRGSYGFLTHENRLWGQCGMTS</sequence>
<protein>
    <recommendedName>
        <fullName evidence="3">DDE Tnp4 domain-containing protein</fullName>
    </recommendedName>
</protein>
<proteinExistence type="predicted"/>
<feature type="non-terminal residue" evidence="1">
    <location>
        <position position="1"/>
    </location>
</feature>
<organism evidence="1 2">
    <name type="scientific">Salix viminalis</name>
    <name type="common">Common osier</name>
    <name type="synonym">Basket willow</name>
    <dbReference type="NCBI Taxonomy" id="40686"/>
    <lineage>
        <taxon>Eukaryota</taxon>
        <taxon>Viridiplantae</taxon>
        <taxon>Streptophyta</taxon>
        <taxon>Embryophyta</taxon>
        <taxon>Tracheophyta</taxon>
        <taxon>Spermatophyta</taxon>
        <taxon>Magnoliopsida</taxon>
        <taxon>eudicotyledons</taxon>
        <taxon>Gunneridae</taxon>
        <taxon>Pentapetalae</taxon>
        <taxon>rosids</taxon>
        <taxon>fabids</taxon>
        <taxon>Malpighiales</taxon>
        <taxon>Salicaceae</taxon>
        <taxon>Saliceae</taxon>
        <taxon>Salix</taxon>
    </lineage>
</organism>
<reference evidence="1" key="2">
    <citation type="journal article" date="2023" name="Int. J. Mol. Sci.">
        <title>De Novo Assembly and Annotation of 11 Diverse Shrub Willow (Salix) Genomes Reveals Novel Gene Organization in Sex-Linked Regions.</title>
        <authorList>
            <person name="Hyden B."/>
            <person name="Feng K."/>
            <person name="Yates T.B."/>
            <person name="Jawdy S."/>
            <person name="Cereghino C."/>
            <person name="Smart L.B."/>
            <person name="Muchero W."/>
        </authorList>
    </citation>
    <scope>NUCLEOTIDE SEQUENCE [LARGE SCALE GENOMIC DNA]</scope>
    <source>
        <tissue evidence="1">Shoot tip</tissue>
    </source>
</reference>
<accession>A0A9Q0Q0K7</accession>